<evidence type="ECO:0000313" key="2">
    <source>
        <dbReference type="EMBL" id="SHK36428.1"/>
    </source>
</evidence>
<dbReference type="AlphaFoldDB" id="A0A1M6RVM8"/>
<keyword evidence="3" id="KW-1185">Reference proteome</keyword>
<proteinExistence type="predicted"/>
<keyword evidence="1" id="KW-0472">Membrane</keyword>
<organism evidence="2 3">
    <name type="scientific">Fibrobacter intestinalis</name>
    <dbReference type="NCBI Taxonomy" id="28122"/>
    <lineage>
        <taxon>Bacteria</taxon>
        <taxon>Pseudomonadati</taxon>
        <taxon>Fibrobacterota</taxon>
        <taxon>Fibrobacteria</taxon>
        <taxon>Fibrobacterales</taxon>
        <taxon>Fibrobacteraceae</taxon>
        <taxon>Fibrobacter</taxon>
    </lineage>
</organism>
<reference evidence="3" key="1">
    <citation type="submission" date="2016-11" db="EMBL/GenBank/DDBJ databases">
        <authorList>
            <person name="Varghese N."/>
            <person name="Submissions S."/>
        </authorList>
    </citation>
    <scope>NUCLEOTIDE SEQUENCE [LARGE SCALE GENOMIC DNA]</scope>
    <source>
        <strain evidence="3">UWOS</strain>
    </source>
</reference>
<sequence>MMTDSLQNSMIADSAAVDAVVEPVKMDLSVRTDSLPQTILKGDTFEFKVDISWQAPAGQSAVLILPASSANAKGITQLGVREEHFRKVLGDKSVSHTRFIWTLSADDTGTVSIPALRFQIPSANGPFELESESVMFHIGEPAHLGAYAALGGGIFVLLSVFVALLWRRKNRLSAKAKQEKRDEDALAEQFLLLKKRVAKADSRMWLLDLEKICKSWAMRRFGNDNLEDLAKNGLLDGWQPLLNEFAHARYGGGERDAFQNKESWKTASKLLNIQEDE</sequence>
<gene>
    <name evidence="2" type="ORF">SAMN05720469_104124</name>
</gene>
<keyword evidence="1" id="KW-1133">Transmembrane helix</keyword>
<accession>A0A1M6RVM8</accession>
<dbReference type="EMBL" id="FRAW01000004">
    <property type="protein sequence ID" value="SHK36428.1"/>
    <property type="molecule type" value="Genomic_DNA"/>
</dbReference>
<protein>
    <submittedName>
        <fullName evidence="2">Uncharacterized protein</fullName>
    </submittedName>
</protein>
<dbReference type="RefSeq" id="WP_073302798.1">
    <property type="nucleotide sequence ID" value="NZ_JAQYFD010000015.1"/>
</dbReference>
<dbReference type="Proteomes" id="UP000184275">
    <property type="component" value="Unassembled WGS sequence"/>
</dbReference>
<evidence type="ECO:0000313" key="3">
    <source>
        <dbReference type="Proteomes" id="UP000184275"/>
    </source>
</evidence>
<keyword evidence="1" id="KW-0812">Transmembrane</keyword>
<evidence type="ECO:0000256" key="1">
    <source>
        <dbReference type="SAM" id="Phobius"/>
    </source>
</evidence>
<name>A0A1M6RVM8_9BACT</name>
<feature type="transmembrane region" description="Helical" evidence="1">
    <location>
        <begin position="144"/>
        <end position="166"/>
    </location>
</feature>